<feature type="domain" description="Dynein heavy chain coiled coil stalk" evidence="4">
    <location>
        <begin position="2625"/>
        <end position="2865"/>
    </location>
</feature>
<feature type="coiled-coil region" evidence="1">
    <location>
        <begin position="3129"/>
        <end position="3158"/>
    </location>
</feature>
<dbReference type="InterPro" id="IPR042228">
    <property type="entry name" value="Dynein_linker_3"/>
</dbReference>
<dbReference type="InterPro" id="IPR027417">
    <property type="entry name" value="P-loop_NTPase"/>
</dbReference>
<dbReference type="Gene3D" id="1.20.140.100">
    <property type="entry name" value="Dynein heavy chain, N-terminal domain 2"/>
    <property type="match status" value="1"/>
</dbReference>
<dbReference type="Gene3D" id="1.10.287.2620">
    <property type="match status" value="1"/>
</dbReference>
<evidence type="ECO:0000313" key="6">
    <source>
        <dbReference type="EMBL" id="KAK8836869.1"/>
    </source>
</evidence>
<reference evidence="6 7" key="1">
    <citation type="submission" date="2024-04" db="EMBL/GenBank/DDBJ databases">
        <title>Tritrichomonas musculus Genome.</title>
        <authorList>
            <person name="Alves-Ferreira E."/>
            <person name="Grigg M."/>
            <person name="Lorenzi H."/>
            <person name="Galac M."/>
        </authorList>
    </citation>
    <scope>NUCLEOTIDE SEQUENCE [LARGE SCALE GENOMIC DNA]</scope>
    <source>
        <strain evidence="6 7">EAF2021</strain>
    </source>
</reference>
<feature type="region of interest" description="Disordered" evidence="2">
    <location>
        <begin position="1"/>
        <end position="82"/>
    </location>
</feature>
<keyword evidence="1" id="KW-0175">Coiled coil</keyword>
<keyword evidence="7" id="KW-1185">Reference proteome</keyword>
<dbReference type="Proteomes" id="UP001470230">
    <property type="component" value="Unassembled WGS sequence"/>
</dbReference>
<dbReference type="InterPro" id="IPR013602">
    <property type="entry name" value="Dynein_heavy_linker"/>
</dbReference>
<feature type="compositionally biased region" description="Basic and acidic residues" evidence="2">
    <location>
        <begin position="1"/>
        <end position="15"/>
    </location>
</feature>
<evidence type="ECO:0000259" key="4">
    <source>
        <dbReference type="Pfam" id="PF12777"/>
    </source>
</evidence>
<feature type="domain" description="Dynein heavy chain AAA 5 extension" evidence="5">
    <location>
        <begin position="1903"/>
        <end position="2012"/>
    </location>
</feature>
<evidence type="ECO:0000259" key="5">
    <source>
        <dbReference type="Pfam" id="PF17852"/>
    </source>
</evidence>
<evidence type="ECO:0008006" key="8">
    <source>
        <dbReference type="Google" id="ProtNLM"/>
    </source>
</evidence>
<feature type="region of interest" description="Disordered" evidence="2">
    <location>
        <begin position="3540"/>
        <end position="3560"/>
    </location>
</feature>
<feature type="region of interest" description="Disordered" evidence="2">
    <location>
        <begin position="113"/>
        <end position="200"/>
    </location>
</feature>
<dbReference type="Gene3D" id="3.20.180.20">
    <property type="entry name" value="Dynein heavy chain, N-terminal domain 2"/>
    <property type="match status" value="1"/>
</dbReference>
<dbReference type="Gene3D" id="3.40.50.300">
    <property type="entry name" value="P-loop containing nucleotide triphosphate hydrolases"/>
    <property type="match status" value="2"/>
</dbReference>
<feature type="compositionally biased region" description="Low complexity" evidence="2">
    <location>
        <begin position="57"/>
        <end position="74"/>
    </location>
</feature>
<comment type="caution">
    <text evidence="6">The sequence shown here is derived from an EMBL/GenBank/DDBJ whole genome shotgun (WGS) entry which is preliminary data.</text>
</comment>
<feature type="compositionally biased region" description="Polar residues" evidence="2">
    <location>
        <begin position="152"/>
        <end position="163"/>
    </location>
</feature>
<dbReference type="Gene3D" id="1.10.472.130">
    <property type="match status" value="1"/>
</dbReference>
<feature type="coiled-coil region" evidence="1">
    <location>
        <begin position="2625"/>
        <end position="2712"/>
    </location>
</feature>
<protein>
    <recommendedName>
        <fullName evidence="8">Dynein heavy chain family protein</fullName>
    </recommendedName>
</protein>
<dbReference type="Gene3D" id="1.20.58.1120">
    <property type="match status" value="1"/>
</dbReference>
<feature type="compositionally biased region" description="Low complexity" evidence="2">
    <location>
        <begin position="170"/>
        <end position="181"/>
    </location>
</feature>
<evidence type="ECO:0000313" key="7">
    <source>
        <dbReference type="Proteomes" id="UP001470230"/>
    </source>
</evidence>
<dbReference type="InterPro" id="IPR042222">
    <property type="entry name" value="Dynein_2_N"/>
</dbReference>
<dbReference type="Pfam" id="PF12777">
    <property type="entry name" value="MT"/>
    <property type="match status" value="1"/>
</dbReference>
<dbReference type="PANTHER" id="PTHR10676">
    <property type="entry name" value="DYNEIN HEAVY CHAIN FAMILY PROTEIN"/>
    <property type="match status" value="1"/>
</dbReference>
<evidence type="ECO:0000259" key="3">
    <source>
        <dbReference type="Pfam" id="PF08393"/>
    </source>
</evidence>
<gene>
    <name evidence="6" type="ORF">M9Y10_037394</name>
</gene>
<dbReference type="InterPro" id="IPR026983">
    <property type="entry name" value="DHC"/>
</dbReference>
<dbReference type="EMBL" id="JAPFFF010000063">
    <property type="protein sequence ID" value="KAK8836869.1"/>
    <property type="molecule type" value="Genomic_DNA"/>
</dbReference>
<dbReference type="Pfam" id="PF17852">
    <property type="entry name" value="Dynein_AAA_lid"/>
    <property type="match status" value="1"/>
</dbReference>
<proteinExistence type="predicted"/>
<dbReference type="Pfam" id="PF08393">
    <property type="entry name" value="DHC_N2"/>
    <property type="match status" value="1"/>
</dbReference>
<feature type="coiled-coil region" evidence="1">
    <location>
        <begin position="818"/>
        <end position="878"/>
    </location>
</feature>
<dbReference type="InterPro" id="IPR041466">
    <property type="entry name" value="Dynein_AAA5_ext"/>
</dbReference>
<dbReference type="Gene3D" id="1.20.920.20">
    <property type="match status" value="1"/>
</dbReference>
<sequence length="3947" mass="454060">MKKKPDTSRTQKGEKQVISARRPVKDKEDFFSSLYENSNPVTLPKIPKSHQLETSKNPNDNTNDFNSNQNITNDANSNSQFMGISKVKRSKDKYSKPMQASFKVNTKGLAAIKKDSSQHRAQTIQSPKKVPSDLAIQTTPPRQHPRPRTPTSSLMSTDLTNKSPKLFIPNLSNTKSSNSSSQHHALSARPSKQPILPHTPIDSLSTISNDKLALFDDNDFDDPEFMQKIRSRITQGTVTGSSLYFTSEGTFEWMPCTVLSFIPPNNYKIRFNISGKVKEVPRISLRFDDEDKDRFEKRREKAKITRTEIDSQLKQETYLMSRSERINIPIEPTLIKSMLKRLSEKEKSHFLIPRMLIEIQNQYSYSLAVVDYINLWETNEEAKIDFIKNGLRPINFASNETTKVPRVRPLKMPNIFFPNYKSMLEIVDLLKDIENDPFFSYVNKKSTSLVDFFNDFKFHLKTASSNARSIVLNQLIEISQRIIEKVTDESKKKSLLCMINLRYKHALSNLTIRSIDHIIESGMHFNIVSENDPQKVDQPLDDIISKGNGFIDEVYKTFIENPPQEVDPYLLTNKSLSLDNASLDKRHEEALKKWDEIVRGNFNDYQKMIDDINEITIGIPRDLNKKLKEILPDDFTSVLNEGKDPSVDSNSINYEAIQKDLELANQGLKNFHLKYTNCFFQFKLFTFDATKFFDKISQMHSIFKDSVFQYLTSHSNYQLNRISEMITSLDSKCRKKAEDIEQWYEKSTLLLDVATNFKSLNKMLDQVFILLTFMSNFYYEPKENGFVKLYQVRLQLSNAIKSLEKYKKQDIDEKIHFIEEHSRRKKELQKELQSFQVEVSNFHNQDPTKDVQYVNEILIHKEKEFNELKKTVQLYQKRDEAIGVEKTEYPIVATIQGDIDMFLHVWNIAVLLETEVPKWLSTQYRELNVNLISDTLIEWERTLKKIVSQLGVNHKMAPMLNKLIQEVTDQIPHLQIVRAFCNPNLRSRHWNQISKLVQQEINPNESITWHWMLESGVEDYIIGINAISRSADLEYKVEKTLYTIIEDLTSLKLKVNEVDGVVRLEDPTYAVEMLAEHQRMIQEVMIPPYINPFLSKIKDYEVLSSNVRSILKTTLDTQQRIDELKPAMDSKDLRVQHEDVCLQFDEQVEKFNNFTGNFKLSLSFHQIVSNQKYVDLTKDLFNEFEVLKKDLTEILEEKRKQFPRFYLLSDSQLVYILSTCQTPSKSNHLFNIMYPAISHALFNDKETECIGFVSIYNETLMLNNKVKVNPEKVEKWYSQFDIEIVNSMRESTKTLLSKRSGKSEKLALQYPIQIVQVVNNIMFTTNVENCFDRNGSSFAENRVSRMNDQFELILNSLNESFEFLKQAYMKQPCIQLSALILSFINNRNTIKKLIKKKVDSPFNSIWYSNLKYHSISDPSFDVIVRIGPSSYNYGFEFGLSRYPFPQTKMSSIMNASLMLSTASRIPTVVCSRIGISNIETLINFTTLLGKMPIILNCTNYVNFDRIKKTLDISEKVNSFIIFNGLDHLSQETFNELSIEVLKRKETIPHSMRIFGTYSIVSECPEKLKLAYRPIVLKDIDAEKQFRTLLSSCITQEEEYVNNLSSKLGSFIINIAPAFFSKFNFINPMRIIWSAVLNTFEKVTNKMKINEINYEIYKSISEEFKKYYGEYEQFNQLQTVMDTIFEIKSSDQKSSQNQKLKENGKLNDFEYRISQLEEFIQSHFAIVLLGKPLCGKTVSLNQAIENLELKVEYINQHSIDPSDLYGNVNSGLISSLISTTDVFVFDGVLKNGELETVVSGFEIPHYFTFGDSTRYIMNKKHRFIFETDDISNASPALIGNCPIFFINDHLLSFGDRLNFFLEKKIRNESRLIDPFSQTIVGSRISCNDLCEKIADFSTFIIPKMKVENDAPLTELHCISGYFKFLQCSILNYYVTGNMKANLKNTAENLIQDIPDLCLFSVFWAFAAAYNDEQLSEFDKNLRKLYHSKYGKKIDSIIESYFDSKKRVWMKWTDSGSELFPIQSKEEGINIYQYMTDISPQYLLIPLVFLTPTLYLTNILISEGYNVLISGTRNSSINNLIISTPNISENFTPYSFSFPPEGTHKIIRKMIHMILPDSSSSHGFTVRKPLLSLYDFDPNSSASELMRFVIEHGYMHNDVSFVRNIVDGIRFVVSCRETEIFNQRLTHHMFVIRIPKPSDNIIQSTISHAINVLWNIQDNNDVISSSLLKLFRESQNVFHFNIEHLLTVLQRVAIVRLNKDPSFLLEAIAHETVAIFYNAFHSKDILNSIQNAISTISKKCSFNYIDVNEIAGKKLLTNLHSDVFRSVSSFDDLNKNTEKSLKKENSLMKFISYENSFSELKINEEMIKKIKNKIKQFDIMSISSYLSTPRTHLTINSSGLSKTNMKLVTYACEIIQAELHHKRLNEPLMKCFHDQFINGGIKKKHHVLFLTDLTLTSNEKLMLKQLVNSSDVFDLFERGEKLQLMTDMFSSGHNPFDDETCETMDGYNRLLSNFLTDCSNYFHLCVVTDDKDVLRHSLIYKPFYGIDHALSHLINSINIDGRLQEKIESLHNIQLFSLYPYLLKYPNMKFFIKSLKNRMDKWSEKLKSRKLIIDQIASTGEDLKVFMDKTSQEMEDLKNLLVSLSEELENSSKQTEQMSSIAQLNAEKFEKQSKVLNEQEIAADKLRKESQKQLTETKAILENASKELKALSSRDLAIIKTMNHPPHGVVLVVSAMCIVLDQPIDRTKEDEVVWNSAKKVLNDASFMNKLVSKALDSLTPTVLEQLKQIIADPNFDPKVIQRASSAAKSICTFIRSVVPYYEALEVYKLRAKEVDESQKQLNELRRQHEIAMNALAQSKQDVINMQNKQLELQERKKQIENQLFEQSQKIDSYQKVEELMKPFFNQNKIEQKNLEKNINDLFDHCFLQQLVIDLFGPFNNDERNQIAKALTPKIGRYTYLPYEDDDLVERWESLHYPVSLMMKENTLMLSSRWVAALGIRNVPDSFLKQVLNKNVICSLSILSPNFEENFIFSIKRNQGIIIYDYDFSNPHPLVMLAFEAQQENGPLFYTSNSNSNSVEMINIPDNFVCYFNVDKLIPNELVNPLPPCRFVNLSIDATTTTEMIALRLFNLTSLRQKNEAAQIEREILLIKENLANSEAALRTLLVDSSTKIFSDKNMQWNFTNLARKRNELIQSQKKLKQQHLWLFDDYPTLTLLAKNLNEFFLPYTKQSSLLWSVFEAEFEDVKRISTDSLCHIAQTQIIGIFSAALPLVERIKTCAEAFHLKLDGSNSFPSGYEDPRTIHLSRSDDRLYMSSMMLNMSGIDDDDNDIGDDRNELNEDDENSAVGIRLSRSNDDFSKDLNLTDSTGFDRLINKLNEVTEGQIRDLQYVPNILKRTHPNRPVLIHTITASYQLLAFLYIFKCEMIHVGDILSRPTLIQNAAQKGSVVVTVCCNKKTLCELLSAVSMVTASGFLSANFRLICFVIEISFGEMMSISSLFVSKCDVICLDSPLSVKTVFSSTIKSLTCDGLFTRKVSIPTSQRKRNGRPIISKSDTDTTSQPLPMPTIPTKYDPFAAKMALFDAAVVSTHLLSHLAKCPSFFAFRAALQCSYEANNGNINEIGEFAIKYVYGADSELSGCTRPLFKIWSKFDTSTFGLESSPTSSPSKFISSQYPLPTSFAERNVQKSLDSMPVLDDPLVFGFESYAFDFFKDHFFDSLSGRNATSSSASSPEIPADSVGNLNLLLNTSSTANSPSIKKSLKKLNVANVDASRVSSMTSLMTVMNSLNKGSSDFLTFEIKLDLIAQPSHHNLLRREQLIRAPKIIDISLLYQPLLMIDSIISQDFLELKKFGRVVAVKDANKYAVSQPVHQRLFFNDLFCRGASFDSNSAVFRKFNGFSKLPPLEFYVTEKVESLRPARLFHNGKMLMTIYAQKDNDDFEFSIFSYSKKE</sequence>
<evidence type="ECO:0000256" key="2">
    <source>
        <dbReference type="SAM" id="MobiDB-lite"/>
    </source>
</evidence>
<feature type="domain" description="Dynein heavy chain linker" evidence="3">
    <location>
        <begin position="894"/>
        <end position="1293"/>
    </location>
</feature>
<feature type="coiled-coil region" evidence="1">
    <location>
        <begin position="2825"/>
        <end position="2894"/>
    </location>
</feature>
<dbReference type="PANTHER" id="PTHR10676:SF396">
    <property type="entry name" value="DYNEIN AXONEMAL HEAVY CHAIN 1"/>
    <property type="match status" value="1"/>
</dbReference>
<organism evidence="6 7">
    <name type="scientific">Tritrichomonas musculus</name>
    <dbReference type="NCBI Taxonomy" id="1915356"/>
    <lineage>
        <taxon>Eukaryota</taxon>
        <taxon>Metamonada</taxon>
        <taxon>Parabasalia</taxon>
        <taxon>Tritrichomonadida</taxon>
        <taxon>Tritrichomonadidae</taxon>
        <taxon>Tritrichomonas</taxon>
    </lineage>
</organism>
<name>A0ABR2GSG6_9EUKA</name>
<evidence type="ECO:0000256" key="1">
    <source>
        <dbReference type="SAM" id="Coils"/>
    </source>
</evidence>
<accession>A0ABR2GSG6</accession>
<dbReference type="InterPro" id="IPR024743">
    <property type="entry name" value="Dynein_HC_stalk"/>
</dbReference>